<feature type="non-terminal residue" evidence="1">
    <location>
        <position position="1"/>
    </location>
</feature>
<name>A0A426ZPI6_ENSVE</name>
<accession>A0A426ZPI6</accession>
<protein>
    <submittedName>
        <fullName evidence="1">Uncharacterized protein</fullName>
    </submittedName>
</protein>
<dbReference type="EMBL" id="AMZH03005641">
    <property type="protein sequence ID" value="RRT65899.1"/>
    <property type="molecule type" value="Genomic_DNA"/>
</dbReference>
<comment type="caution">
    <text evidence="1">The sequence shown here is derived from an EMBL/GenBank/DDBJ whole genome shotgun (WGS) entry which is preliminary data.</text>
</comment>
<proteinExistence type="predicted"/>
<dbReference type="AlphaFoldDB" id="A0A426ZPI6"/>
<reference evidence="1 2" key="1">
    <citation type="journal article" date="2014" name="Agronomy (Basel)">
        <title>A Draft Genome Sequence for Ensete ventricosum, the Drought-Tolerant Tree Against Hunger.</title>
        <authorList>
            <person name="Harrison J."/>
            <person name="Moore K.A."/>
            <person name="Paszkiewicz K."/>
            <person name="Jones T."/>
            <person name="Grant M."/>
            <person name="Ambacheew D."/>
            <person name="Muzemil S."/>
            <person name="Studholme D.J."/>
        </authorList>
    </citation>
    <scope>NUCLEOTIDE SEQUENCE [LARGE SCALE GENOMIC DNA]</scope>
</reference>
<evidence type="ECO:0000313" key="1">
    <source>
        <dbReference type="EMBL" id="RRT65899.1"/>
    </source>
</evidence>
<dbReference type="Proteomes" id="UP000287651">
    <property type="component" value="Unassembled WGS sequence"/>
</dbReference>
<gene>
    <name evidence="1" type="ORF">B296_00014575</name>
</gene>
<evidence type="ECO:0000313" key="2">
    <source>
        <dbReference type="Proteomes" id="UP000287651"/>
    </source>
</evidence>
<sequence>GTSAHRHRPLLPFAGAAGLPFGLALAAANRPLVGGLGRGLAVGGRPSMGAGRGWPPLLLASFAAKIQ</sequence>
<organism evidence="1 2">
    <name type="scientific">Ensete ventricosum</name>
    <name type="common">Abyssinian banana</name>
    <name type="synonym">Musa ensete</name>
    <dbReference type="NCBI Taxonomy" id="4639"/>
    <lineage>
        <taxon>Eukaryota</taxon>
        <taxon>Viridiplantae</taxon>
        <taxon>Streptophyta</taxon>
        <taxon>Embryophyta</taxon>
        <taxon>Tracheophyta</taxon>
        <taxon>Spermatophyta</taxon>
        <taxon>Magnoliopsida</taxon>
        <taxon>Liliopsida</taxon>
        <taxon>Zingiberales</taxon>
        <taxon>Musaceae</taxon>
        <taxon>Ensete</taxon>
    </lineage>
</organism>